<dbReference type="Pfam" id="PF12244">
    <property type="entry name" value="DUF3606"/>
    <property type="match status" value="1"/>
</dbReference>
<dbReference type="InterPro" id="IPR022037">
    <property type="entry name" value="DUF3606"/>
</dbReference>
<comment type="caution">
    <text evidence="1">The sequence shown here is derived from an EMBL/GenBank/DDBJ whole genome shotgun (WGS) entry which is preliminary data.</text>
</comment>
<dbReference type="EMBL" id="VWXD01000008">
    <property type="protein sequence ID" value="NIF02565.1"/>
    <property type="molecule type" value="Genomic_DNA"/>
</dbReference>
<evidence type="ECO:0000313" key="1">
    <source>
        <dbReference type="EMBL" id="NIF02565.1"/>
    </source>
</evidence>
<reference evidence="1 2" key="1">
    <citation type="journal article" date="2019" name="bioRxiv">
        <title>Bacteria contribute to plant secondary compound degradation in a generalist herbivore system.</title>
        <authorList>
            <person name="Francoeur C.B."/>
            <person name="Khadempour L."/>
            <person name="Moreira-Soto R.D."/>
            <person name="Gotting K."/>
            <person name="Book A.J."/>
            <person name="Pinto-Tomas A.A."/>
            <person name="Keefover-Ring K."/>
            <person name="Currie C.R."/>
        </authorList>
    </citation>
    <scope>NUCLEOTIDE SEQUENCE [LARGE SCALE GENOMIC DNA]</scope>
    <source>
        <strain evidence="1 2">Acro-805</strain>
    </source>
</reference>
<dbReference type="Proteomes" id="UP000780690">
    <property type="component" value="Unassembled WGS sequence"/>
</dbReference>
<dbReference type="RefSeq" id="WP_072050593.1">
    <property type="nucleotide sequence ID" value="NZ_VWXD01000008.1"/>
</dbReference>
<name>A0ABX0R3L6_9GAMM</name>
<keyword evidence="2" id="KW-1185">Reference proteome</keyword>
<gene>
    <name evidence="1" type="ORF">F3J38_21340</name>
</gene>
<evidence type="ECO:0000313" key="2">
    <source>
        <dbReference type="Proteomes" id="UP000780690"/>
    </source>
</evidence>
<proteinExistence type="predicted"/>
<protein>
    <submittedName>
        <fullName evidence="1">DUF3606 domain-containing protein</fullName>
    </submittedName>
</protein>
<accession>A0ABX0R3L6</accession>
<organism evidence="1 2">
    <name type="scientific">Candidatus Pantoea formicae</name>
    <dbReference type="NCBI Taxonomy" id="2608355"/>
    <lineage>
        <taxon>Bacteria</taxon>
        <taxon>Pseudomonadati</taxon>
        <taxon>Pseudomonadota</taxon>
        <taxon>Gammaproteobacteria</taxon>
        <taxon>Enterobacterales</taxon>
        <taxon>Erwiniaceae</taxon>
        <taxon>Pantoea</taxon>
    </lineage>
</organism>
<sequence length="58" mass="7048">MSYIFHRREPEDKKIIVINEQWQITYWMLTLQTTQDKLVKALKTVGTDPETVKRYLLH</sequence>